<dbReference type="InterPro" id="IPR003660">
    <property type="entry name" value="HAMP_dom"/>
</dbReference>
<dbReference type="InterPro" id="IPR011006">
    <property type="entry name" value="CheY-like_superfamily"/>
</dbReference>
<dbReference type="PROSITE" id="PS50109">
    <property type="entry name" value="HIS_KIN"/>
    <property type="match status" value="1"/>
</dbReference>
<evidence type="ECO:0000259" key="12">
    <source>
        <dbReference type="PROSITE" id="PS50113"/>
    </source>
</evidence>
<evidence type="ECO:0000256" key="2">
    <source>
        <dbReference type="ARBA" id="ARBA00004370"/>
    </source>
</evidence>
<dbReference type="Proteomes" id="UP000194798">
    <property type="component" value="Unassembled WGS sequence"/>
</dbReference>
<evidence type="ECO:0000256" key="3">
    <source>
        <dbReference type="ARBA" id="ARBA00012438"/>
    </source>
</evidence>
<dbReference type="Pfam" id="PF00512">
    <property type="entry name" value="HisKA"/>
    <property type="match status" value="1"/>
</dbReference>
<dbReference type="PANTHER" id="PTHR43047">
    <property type="entry name" value="TWO-COMPONENT HISTIDINE PROTEIN KINASE"/>
    <property type="match status" value="1"/>
</dbReference>
<sequence>MFNSIRFHPRSVAAHVTVYILSLGVVAMMLLTSVQLYFDYRHQLTRLEQGLAQIESSFLAGIVNSLWAYDQTQLELQLAGLLHLPHIEKVAIISDTQAASQGSLQSQHVRSHYLPLIHQQNQKDIELGQLEIIIGLDDIYQSILKEAQRLLLTNLIIVVLIIIFILSLIRRLIGHPLNHIMRYMDELDVGKLNQALTLPAPYEVALPELKQNELERVATAINRMRLNLLHSYQMIRESENYNRTLIEESPIGLVLSQPDGKIIDTNLAYALIIGRTIAETLMLNEKELTPSDYVETDRIQRRLLEKNGRYGPYQKVLLRKSGERVPVRLSGLLIKKNQQNLIWSSVEDITEQKRAEETLQQARIAAEEASLAKSQFMANMSHELRTPLNAIIGYSEILQDELGDTQPELLPDVERVLFAGTHLLRLISDILDIAKIQSGRMELHYEDFSVAELIWAITANLQPLFKERNNYLILRTANAPVTMCADVNKVRQILLNMINNANKFSENSKVTLRIWQHHINDSQWVSFQVQDKGIGMDARQLNRLFTPFTQADGSMTRRYGGTGLGLAIAHSFVEMMRGTITVYSELGKGSLFTVTLPLQASTHSVHPKVISPDQLNKNQLILVIDDDPATQELLAGCLKKLGYQVALASSGEQGLILARHLKPRVITLDIMMPDLDGWGVLSRLKADAELSDIPVIILSIVEDRNHGYNLGASEYLTKPVNRDQLQQVLKKYQLEQQLYVMVIEDDNATRDMLVQMLERAGWHVNLARNGREALRELSQLQNLPDLILLDLMMPEMDGFEFTQHLRNNPQWRSIPLVVLTAKDLTIEDRAQLHGQVEMIFQKGSYSREQLLARIHNLMSATNVLSRS</sequence>
<dbReference type="InterPro" id="IPR005467">
    <property type="entry name" value="His_kinase_dom"/>
</dbReference>
<evidence type="ECO:0000313" key="14">
    <source>
        <dbReference type="EMBL" id="OUD15212.1"/>
    </source>
</evidence>
<dbReference type="SUPFAM" id="SSF52172">
    <property type="entry name" value="CheY-like"/>
    <property type="match status" value="2"/>
</dbReference>
<dbReference type="GO" id="GO:0005886">
    <property type="term" value="C:plasma membrane"/>
    <property type="evidence" value="ECO:0007669"/>
    <property type="project" value="TreeGrafter"/>
</dbReference>
<evidence type="ECO:0000256" key="7">
    <source>
        <dbReference type="ARBA" id="ARBA00023012"/>
    </source>
</evidence>
<dbReference type="Pfam" id="PF00072">
    <property type="entry name" value="Response_reg"/>
    <property type="match status" value="2"/>
</dbReference>
<keyword evidence="9" id="KW-0472">Membrane</keyword>
<dbReference type="OrthoDB" id="9810730at2"/>
<dbReference type="InterPro" id="IPR003594">
    <property type="entry name" value="HATPase_dom"/>
</dbReference>
<dbReference type="PROSITE" id="PS50885">
    <property type="entry name" value="HAMP"/>
    <property type="match status" value="1"/>
</dbReference>
<dbReference type="InterPro" id="IPR035965">
    <property type="entry name" value="PAS-like_dom_sf"/>
</dbReference>
<dbReference type="AlphaFoldDB" id="A0A251X9U9"/>
<keyword evidence="7" id="KW-0902">Two-component regulatory system</keyword>
<evidence type="ECO:0000256" key="9">
    <source>
        <dbReference type="SAM" id="Phobius"/>
    </source>
</evidence>
<dbReference type="EMBL" id="MSLT01000006">
    <property type="protein sequence ID" value="OUD15212.1"/>
    <property type="molecule type" value="Genomic_DNA"/>
</dbReference>
<dbReference type="Gene3D" id="6.10.340.10">
    <property type="match status" value="1"/>
</dbReference>
<feature type="domain" description="PAC" evidence="12">
    <location>
        <begin position="311"/>
        <end position="361"/>
    </location>
</feature>
<dbReference type="NCBIfam" id="TIGR00229">
    <property type="entry name" value="sensory_box"/>
    <property type="match status" value="1"/>
</dbReference>
<dbReference type="InterPro" id="IPR000700">
    <property type="entry name" value="PAS-assoc_C"/>
</dbReference>
<dbReference type="SMART" id="SM00304">
    <property type="entry name" value="HAMP"/>
    <property type="match status" value="1"/>
</dbReference>
<comment type="caution">
    <text evidence="14">The sequence shown here is derived from an EMBL/GenBank/DDBJ whole genome shotgun (WGS) entry which is preliminary data.</text>
</comment>
<keyword evidence="9" id="KW-0812">Transmembrane</keyword>
<keyword evidence="15" id="KW-1185">Reference proteome</keyword>
<dbReference type="Pfam" id="PF02518">
    <property type="entry name" value="HATPase_c"/>
    <property type="match status" value="1"/>
</dbReference>
<feature type="modified residue" description="4-aspartylphosphate" evidence="8">
    <location>
        <position position="790"/>
    </location>
</feature>
<evidence type="ECO:0000256" key="6">
    <source>
        <dbReference type="ARBA" id="ARBA00022777"/>
    </source>
</evidence>
<dbReference type="InterPro" id="IPR001789">
    <property type="entry name" value="Sig_transdc_resp-reg_receiver"/>
</dbReference>
<dbReference type="PROSITE" id="PS50110">
    <property type="entry name" value="RESPONSE_REGULATORY"/>
    <property type="match status" value="2"/>
</dbReference>
<feature type="modified residue" description="4-aspartylphosphate" evidence="8">
    <location>
        <position position="669"/>
    </location>
</feature>
<dbReference type="SUPFAM" id="SSF55874">
    <property type="entry name" value="ATPase domain of HSP90 chaperone/DNA topoisomerase II/histidine kinase"/>
    <property type="match status" value="1"/>
</dbReference>
<feature type="transmembrane region" description="Helical" evidence="9">
    <location>
        <begin position="12"/>
        <end position="38"/>
    </location>
</feature>
<dbReference type="RefSeq" id="WP_086486803.1">
    <property type="nucleotide sequence ID" value="NZ_MSLT01000006.1"/>
</dbReference>
<dbReference type="PANTHER" id="PTHR43047:SF72">
    <property type="entry name" value="OSMOSENSING HISTIDINE PROTEIN KINASE SLN1"/>
    <property type="match status" value="1"/>
</dbReference>
<dbReference type="SUPFAM" id="SSF47384">
    <property type="entry name" value="Homodimeric domain of signal transducing histidine kinase"/>
    <property type="match status" value="1"/>
</dbReference>
<dbReference type="CDD" id="cd16922">
    <property type="entry name" value="HATPase_EvgS-ArcB-TorS-like"/>
    <property type="match status" value="1"/>
</dbReference>
<evidence type="ECO:0000259" key="11">
    <source>
        <dbReference type="PROSITE" id="PS50110"/>
    </source>
</evidence>
<proteinExistence type="predicted"/>
<evidence type="ECO:0000256" key="1">
    <source>
        <dbReference type="ARBA" id="ARBA00000085"/>
    </source>
</evidence>
<comment type="catalytic activity">
    <reaction evidence="1">
        <text>ATP + protein L-histidine = ADP + protein N-phospho-L-histidine.</text>
        <dbReference type="EC" id="2.7.13.3"/>
    </reaction>
</comment>
<dbReference type="SMART" id="SM00448">
    <property type="entry name" value="REC"/>
    <property type="match status" value="2"/>
</dbReference>
<dbReference type="CDD" id="cd00130">
    <property type="entry name" value="PAS"/>
    <property type="match status" value="1"/>
</dbReference>
<dbReference type="SUPFAM" id="SSF55785">
    <property type="entry name" value="PYP-like sensor domain (PAS domain)"/>
    <property type="match status" value="1"/>
</dbReference>
<dbReference type="GO" id="GO:0000155">
    <property type="term" value="F:phosphorelay sensor kinase activity"/>
    <property type="evidence" value="ECO:0007669"/>
    <property type="project" value="InterPro"/>
</dbReference>
<dbReference type="PROSITE" id="PS50113">
    <property type="entry name" value="PAC"/>
    <property type="match status" value="1"/>
</dbReference>
<dbReference type="Gene3D" id="1.10.287.130">
    <property type="match status" value="1"/>
</dbReference>
<accession>A0A251X9U9</accession>
<evidence type="ECO:0000259" key="13">
    <source>
        <dbReference type="PROSITE" id="PS50885"/>
    </source>
</evidence>
<organism evidence="14 15">
    <name type="scientific">Thioflexithrix psekupsensis</name>
    <dbReference type="NCBI Taxonomy" id="1570016"/>
    <lineage>
        <taxon>Bacteria</taxon>
        <taxon>Pseudomonadati</taxon>
        <taxon>Pseudomonadota</taxon>
        <taxon>Gammaproteobacteria</taxon>
        <taxon>Thiotrichales</taxon>
        <taxon>Thioflexithrix</taxon>
    </lineage>
</organism>
<dbReference type="InterPro" id="IPR033414">
    <property type="entry name" value="Sensor_dom"/>
</dbReference>
<dbReference type="Gene3D" id="3.40.50.2300">
    <property type="match status" value="2"/>
</dbReference>
<dbReference type="InterPro" id="IPR036097">
    <property type="entry name" value="HisK_dim/P_sf"/>
</dbReference>
<feature type="domain" description="Response regulatory" evidence="11">
    <location>
        <begin position="739"/>
        <end position="858"/>
    </location>
</feature>
<dbReference type="Pfam" id="PF17149">
    <property type="entry name" value="CHASE5"/>
    <property type="match status" value="1"/>
</dbReference>
<evidence type="ECO:0000256" key="5">
    <source>
        <dbReference type="ARBA" id="ARBA00022679"/>
    </source>
</evidence>
<keyword evidence="5" id="KW-0808">Transferase</keyword>
<feature type="domain" description="Response regulatory" evidence="11">
    <location>
        <begin position="620"/>
        <end position="733"/>
    </location>
</feature>
<keyword evidence="6" id="KW-0418">Kinase</keyword>
<dbReference type="GO" id="GO:0009927">
    <property type="term" value="F:histidine phosphotransfer kinase activity"/>
    <property type="evidence" value="ECO:0007669"/>
    <property type="project" value="TreeGrafter"/>
</dbReference>
<feature type="domain" description="HAMP" evidence="13">
    <location>
        <begin position="171"/>
        <end position="233"/>
    </location>
</feature>
<evidence type="ECO:0000256" key="4">
    <source>
        <dbReference type="ARBA" id="ARBA00022553"/>
    </source>
</evidence>
<dbReference type="Gene3D" id="3.30.450.20">
    <property type="entry name" value="PAS domain"/>
    <property type="match status" value="1"/>
</dbReference>
<dbReference type="CDD" id="cd00082">
    <property type="entry name" value="HisKA"/>
    <property type="match status" value="1"/>
</dbReference>
<comment type="subcellular location">
    <subcellularLocation>
        <location evidence="2">Membrane</location>
    </subcellularLocation>
</comment>
<dbReference type="InterPro" id="IPR003661">
    <property type="entry name" value="HisK_dim/P_dom"/>
</dbReference>
<protein>
    <recommendedName>
        <fullName evidence="3">histidine kinase</fullName>
        <ecNumber evidence="3">2.7.13.3</ecNumber>
    </recommendedName>
</protein>
<name>A0A251X9U9_9GAMM</name>
<dbReference type="PRINTS" id="PR00344">
    <property type="entry name" value="BCTRLSENSOR"/>
</dbReference>
<feature type="domain" description="Histidine kinase" evidence="10">
    <location>
        <begin position="379"/>
        <end position="600"/>
    </location>
</feature>
<dbReference type="SMART" id="SM00388">
    <property type="entry name" value="HisKA"/>
    <property type="match status" value="1"/>
</dbReference>
<dbReference type="CDD" id="cd17574">
    <property type="entry name" value="REC_OmpR"/>
    <property type="match status" value="2"/>
</dbReference>
<keyword evidence="4 8" id="KW-0597">Phosphoprotein</keyword>
<dbReference type="InterPro" id="IPR036890">
    <property type="entry name" value="HATPase_C_sf"/>
</dbReference>
<reference evidence="14 15" key="1">
    <citation type="submission" date="2016-12" db="EMBL/GenBank/DDBJ databases">
        <title>Thioflexothrix psekupsii D3 genome sequencing and assembly.</title>
        <authorList>
            <person name="Fomenkov A."/>
            <person name="Vincze T."/>
            <person name="Grabovich M."/>
            <person name="Anton B.P."/>
            <person name="Dubinina G."/>
            <person name="Orlova M."/>
            <person name="Belousova E."/>
            <person name="Roberts R.J."/>
        </authorList>
    </citation>
    <scope>NUCLEOTIDE SEQUENCE [LARGE SCALE GENOMIC DNA]</scope>
    <source>
        <strain evidence="14">D3</strain>
    </source>
</reference>
<gene>
    <name evidence="14" type="ORF">TPSD3_01385</name>
</gene>
<dbReference type="InterPro" id="IPR004358">
    <property type="entry name" value="Sig_transdc_His_kin-like_C"/>
</dbReference>
<dbReference type="InterPro" id="IPR000014">
    <property type="entry name" value="PAS"/>
</dbReference>
<evidence type="ECO:0000256" key="8">
    <source>
        <dbReference type="PROSITE-ProRule" id="PRU00169"/>
    </source>
</evidence>
<evidence type="ECO:0000313" key="15">
    <source>
        <dbReference type="Proteomes" id="UP000194798"/>
    </source>
</evidence>
<keyword evidence="9" id="KW-1133">Transmembrane helix</keyword>
<feature type="transmembrane region" description="Helical" evidence="9">
    <location>
        <begin position="150"/>
        <end position="169"/>
    </location>
</feature>
<dbReference type="Gene3D" id="3.30.565.10">
    <property type="entry name" value="Histidine kinase-like ATPase, C-terminal domain"/>
    <property type="match status" value="1"/>
</dbReference>
<evidence type="ECO:0000259" key="10">
    <source>
        <dbReference type="PROSITE" id="PS50109"/>
    </source>
</evidence>
<dbReference type="SMART" id="SM00387">
    <property type="entry name" value="HATPase_c"/>
    <property type="match status" value="1"/>
</dbReference>
<dbReference type="EC" id="2.7.13.3" evidence="3"/>
<dbReference type="FunFam" id="3.30.565.10:FF:000010">
    <property type="entry name" value="Sensor histidine kinase RcsC"/>
    <property type="match status" value="1"/>
</dbReference>